<gene>
    <name evidence="1" type="ORF">ElyMa_000347800</name>
</gene>
<protein>
    <recommendedName>
        <fullName evidence="3">Tc1-like transposase DDE domain-containing protein</fullName>
    </recommendedName>
</protein>
<evidence type="ECO:0008006" key="3">
    <source>
        <dbReference type="Google" id="ProtNLM"/>
    </source>
</evidence>
<evidence type="ECO:0000313" key="1">
    <source>
        <dbReference type="EMBL" id="GFR71203.1"/>
    </source>
</evidence>
<dbReference type="EMBL" id="BMAT01000687">
    <property type="protein sequence ID" value="GFR71203.1"/>
    <property type="molecule type" value="Genomic_DNA"/>
</dbReference>
<keyword evidence="2" id="KW-1185">Reference proteome</keyword>
<accession>A0AAV4FD40</accession>
<organism evidence="1 2">
    <name type="scientific">Elysia marginata</name>
    <dbReference type="NCBI Taxonomy" id="1093978"/>
    <lineage>
        <taxon>Eukaryota</taxon>
        <taxon>Metazoa</taxon>
        <taxon>Spiralia</taxon>
        <taxon>Lophotrochozoa</taxon>
        <taxon>Mollusca</taxon>
        <taxon>Gastropoda</taxon>
        <taxon>Heterobranchia</taxon>
        <taxon>Euthyneura</taxon>
        <taxon>Panpulmonata</taxon>
        <taxon>Sacoglossa</taxon>
        <taxon>Placobranchoidea</taxon>
        <taxon>Plakobranchidae</taxon>
        <taxon>Elysia</taxon>
    </lineage>
</organism>
<dbReference type="Proteomes" id="UP000762676">
    <property type="component" value="Unassembled WGS sequence"/>
</dbReference>
<sequence length="100" mass="11392">MDLSTMNFIEVKGQLNAFTSSFMTHPSNATRGKKFVLYSTMLDHTVVLLKLILPAQFEMQYLPPYSPFPNICENAFALWKQALKTRLAVVLPRSSRPTIQ</sequence>
<reference evidence="1 2" key="1">
    <citation type="journal article" date="2021" name="Elife">
        <title>Chloroplast acquisition without the gene transfer in kleptoplastic sea slugs, Plakobranchus ocellatus.</title>
        <authorList>
            <person name="Maeda T."/>
            <person name="Takahashi S."/>
            <person name="Yoshida T."/>
            <person name="Shimamura S."/>
            <person name="Takaki Y."/>
            <person name="Nagai Y."/>
            <person name="Toyoda A."/>
            <person name="Suzuki Y."/>
            <person name="Arimoto A."/>
            <person name="Ishii H."/>
            <person name="Satoh N."/>
            <person name="Nishiyama T."/>
            <person name="Hasebe M."/>
            <person name="Maruyama T."/>
            <person name="Minagawa J."/>
            <person name="Obokata J."/>
            <person name="Shigenobu S."/>
        </authorList>
    </citation>
    <scope>NUCLEOTIDE SEQUENCE [LARGE SCALE GENOMIC DNA]</scope>
</reference>
<proteinExistence type="predicted"/>
<name>A0AAV4FD40_9GAST</name>
<dbReference type="AlphaFoldDB" id="A0AAV4FD40"/>
<comment type="caution">
    <text evidence="1">The sequence shown here is derived from an EMBL/GenBank/DDBJ whole genome shotgun (WGS) entry which is preliminary data.</text>
</comment>
<evidence type="ECO:0000313" key="2">
    <source>
        <dbReference type="Proteomes" id="UP000762676"/>
    </source>
</evidence>